<keyword evidence="2 7" id="KW-0597">Phosphoprotein</keyword>
<evidence type="ECO:0000256" key="5">
    <source>
        <dbReference type="ARBA" id="ARBA00023125"/>
    </source>
</evidence>
<dbReference type="Pfam" id="PF00072">
    <property type="entry name" value="Response_reg"/>
    <property type="match status" value="1"/>
</dbReference>
<accession>A0A9X3WE22</accession>
<feature type="DNA-binding region" description="OmpR/PhoB-type" evidence="8">
    <location>
        <begin position="128"/>
        <end position="227"/>
    </location>
</feature>
<dbReference type="InterPro" id="IPR039420">
    <property type="entry name" value="WalR-like"/>
</dbReference>
<dbReference type="AlphaFoldDB" id="A0A9X3WE22"/>
<dbReference type="PANTHER" id="PTHR48111">
    <property type="entry name" value="REGULATOR OF RPOS"/>
    <property type="match status" value="1"/>
</dbReference>
<reference evidence="11" key="1">
    <citation type="submission" date="2022-06" db="EMBL/GenBank/DDBJ databases">
        <title>Aquibacillus sp. a new bacterium isolated from soil saline samples.</title>
        <authorList>
            <person name="Galisteo C."/>
            <person name="De La Haba R."/>
            <person name="Sanchez-Porro C."/>
            <person name="Ventosa A."/>
        </authorList>
    </citation>
    <scope>NUCLEOTIDE SEQUENCE</scope>
    <source>
        <strain evidence="11">3ASR75-54</strain>
    </source>
</reference>
<dbReference type="InterPro" id="IPR016032">
    <property type="entry name" value="Sig_transdc_resp-reg_C-effctor"/>
</dbReference>
<dbReference type="Gene3D" id="1.10.10.10">
    <property type="entry name" value="Winged helix-like DNA-binding domain superfamily/Winged helix DNA-binding domain"/>
    <property type="match status" value="1"/>
</dbReference>
<dbReference type="Gene3D" id="3.40.50.2300">
    <property type="match status" value="1"/>
</dbReference>
<feature type="modified residue" description="4-aspartylphosphate" evidence="7">
    <location>
        <position position="52"/>
    </location>
</feature>
<dbReference type="FunFam" id="1.10.10.10:FF:000018">
    <property type="entry name" value="DNA-binding response regulator ResD"/>
    <property type="match status" value="1"/>
</dbReference>
<dbReference type="InterPro" id="IPR036388">
    <property type="entry name" value="WH-like_DNA-bd_sf"/>
</dbReference>
<dbReference type="CDD" id="cd00383">
    <property type="entry name" value="trans_reg_C"/>
    <property type="match status" value="1"/>
</dbReference>
<dbReference type="InterPro" id="IPR001867">
    <property type="entry name" value="OmpR/PhoB-type_DNA-bd"/>
</dbReference>
<dbReference type="SUPFAM" id="SSF46894">
    <property type="entry name" value="C-terminal effector domain of the bipartite response regulators"/>
    <property type="match status" value="1"/>
</dbReference>
<evidence type="ECO:0000256" key="8">
    <source>
        <dbReference type="PROSITE-ProRule" id="PRU01091"/>
    </source>
</evidence>
<dbReference type="GO" id="GO:0000976">
    <property type="term" value="F:transcription cis-regulatory region binding"/>
    <property type="evidence" value="ECO:0007669"/>
    <property type="project" value="TreeGrafter"/>
</dbReference>
<evidence type="ECO:0000256" key="3">
    <source>
        <dbReference type="ARBA" id="ARBA00023012"/>
    </source>
</evidence>
<dbReference type="SMART" id="SM00862">
    <property type="entry name" value="Trans_reg_C"/>
    <property type="match status" value="1"/>
</dbReference>
<dbReference type="CDD" id="cd17574">
    <property type="entry name" value="REC_OmpR"/>
    <property type="match status" value="1"/>
</dbReference>
<dbReference type="PROSITE" id="PS51755">
    <property type="entry name" value="OMPR_PHOB"/>
    <property type="match status" value="1"/>
</dbReference>
<evidence type="ECO:0000256" key="2">
    <source>
        <dbReference type="ARBA" id="ARBA00022553"/>
    </source>
</evidence>
<dbReference type="SMART" id="SM00448">
    <property type="entry name" value="REC"/>
    <property type="match status" value="1"/>
</dbReference>
<dbReference type="Proteomes" id="UP001145069">
    <property type="component" value="Unassembled WGS sequence"/>
</dbReference>
<dbReference type="GO" id="GO:0006355">
    <property type="term" value="P:regulation of DNA-templated transcription"/>
    <property type="evidence" value="ECO:0007669"/>
    <property type="project" value="InterPro"/>
</dbReference>
<name>A0A9X3WE22_9BACI</name>
<dbReference type="RefSeq" id="WP_272447205.1">
    <property type="nucleotide sequence ID" value="NZ_JAMQKC010000020.1"/>
</dbReference>
<evidence type="ECO:0000259" key="9">
    <source>
        <dbReference type="PROSITE" id="PS50110"/>
    </source>
</evidence>
<protein>
    <submittedName>
        <fullName evidence="11">Response regulator transcription factor</fullName>
    </submittedName>
</protein>
<evidence type="ECO:0000256" key="7">
    <source>
        <dbReference type="PROSITE-ProRule" id="PRU00169"/>
    </source>
</evidence>
<dbReference type="PROSITE" id="PS50110">
    <property type="entry name" value="RESPONSE_REGULATORY"/>
    <property type="match status" value="1"/>
</dbReference>
<comment type="caution">
    <text evidence="11">The sequence shown here is derived from an EMBL/GenBank/DDBJ whole genome shotgun (WGS) entry which is preliminary data.</text>
</comment>
<feature type="domain" description="Response regulatory" evidence="9">
    <location>
        <begin position="4"/>
        <end position="116"/>
    </location>
</feature>
<evidence type="ECO:0000313" key="12">
    <source>
        <dbReference type="Proteomes" id="UP001145069"/>
    </source>
</evidence>
<evidence type="ECO:0000256" key="6">
    <source>
        <dbReference type="ARBA" id="ARBA00023163"/>
    </source>
</evidence>
<keyword evidence="6" id="KW-0804">Transcription</keyword>
<keyword evidence="12" id="KW-1185">Reference proteome</keyword>
<proteinExistence type="predicted"/>
<organism evidence="11 12">
    <name type="scientific">Aquibacillus salsiterrae</name>
    <dbReference type="NCBI Taxonomy" id="2950439"/>
    <lineage>
        <taxon>Bacteria</taxon>
        <taxon>Bacillati</taxon>
        <taxon>Bacillota</taxon>
        <taxon>Bacilli</taxon>
        <taxon>Bacillales</taxon>
        <taxon>Bacillaceae</taxon>
        <taxon>Aquibacillus</taxon>
    </lineage>
</organism>
<dbReference type="Gene3D" id="6.10.250.690">
    <property type="match status" value="1"/>
</dbReference>
<dbReference type="GO" id="GO:0032993">
    <property type="term" value="C:protein-DNA complex"/>
    <property type="evidence" value="ECO:0007669"/>
    <property type="project" value="TreeGrafter"/>
</dbReference>
<keyword evidence="3" id="KW-0902">Two-component regulatory system</keyword>
<dbReference type="InterPro" id="IPR011006">
    <property type="entry name" value="CheY-like_superfamily"/>
</dbReference>
<dbReference type="GO" id="GO:0000156">
    <property type="term" value="F:phosphorelay response regulator activity"/>
    <property type="evidence" value="ECO:0007669"/>
    <property type="project" value="TreeGrafter"/>
</dbReference>
<keyword evidence="4" id="KW-0805">Transcription regulation</keyword>
<dbReference type="FunFam" id="3.40.50.2300:FF:000001">
    <property type="entry name" value="DNA-binding response regulator PhoB"/>
    <property type="match status" value="1"/>
</dbReference>
<sequence length="235" mass="27165">MPVKILIVDDEWNMRNLLKIYLSNRFETQEASNGVDAIQLVKENNYDLVVLDIMLPDIDGWEVCTTIRQTKQMPILMLTARDDMKDKVYGFEIGADDYLTKPFAPEEFIARVKALLRRTNPPAQGLGTETIQLTDLVIYSNSREVYVNDKQVDLTPKEFDILFCLAGSPKQVFTRDILLDRVWNASEYRDARAIDTHVKNLREKLRAKGLHYNPIKTVWGVGYRLYDPEDKGPHE</sequence>
<dbReference type="EMBL" id="JAMQKC010000020">
    <property type="protein sequence ID" value="MDC3418142.1"/>
    <property type="molecule type" value="Genomic_DNA"/>
</dbReference>
<dbReference type="Pfam" id="PF00486">
    <property type="entry name" value="Trans_reg_C"/>
    <property type="match status" value="1"/>
</dbReference>
<evidence type="ECO:0000256" key="1">
    <source>
        <dbReference type="ARBA" id="ARBA00004496"/>
    </source>
</evidence>
<evidence type="ECO:0000313" key="11">
    <source>
        <dbReference type="EMBL" id="MDC3418142.1"/>
    </source>
</evidence>
<dbReference type="SUPFAM" id="SSF52172">
    <property type="entry name" value="CheY-like"/>
    <property type="match status" value="1"/>
</dbReference>
<evidence type="ECO:0000256" key="4">
    <source>
        <dbReference type="ARBA" id="ARBA00023015"/>
    </source>
</evidence>
<keyword evidence="5 8" id="KW-0238">DNA-binding</keyword>
<dbReference type="GO" id="GO:0005829">
    <property type="term" value="C:cytosol"/>
    <property type="evidence" value="ECO:0007669"/>
    <property type="project" value="TreeGrafter"/>
</dbReference>
<dbReference type="InterPro" id="IPR001789">
    <property type="entry name" value="Sig_transdc_resp-reg_receiver"/>
</dbReference>
<comment type="subcellular location">
    <subcellularLocation>
        <location evidence="1">Cytoplasm</location>
    </subcellularLocation>
</comment>
<evidence type="ECO:0000259" key="10">
    <source>
        <dbReference type="PROSITE" id="PS51755"/>
    </source>
</evidence>
<feature type="domain" description="OmpR/PhoB-type" evidence="10">
    <location>
        <begin position="128"/>
        <end position="227"/>
    </location>
</feature>
<gene>
    <name evidence="11" type="ORF">NC799_14725</name>
</gene>
<dbReference type="PANTHER" id="PTHR48111:SF1">
    <property type="entry name" value="TWO-COMPONENT RESPONSE REGULATOR ORR33"/>
    <property type="match status" value="1"/>
</dbReference>